<accession>A0ABZ1YNR0</accession>
<dbReference type="Proteomes" id="UP001432062">
    <property type="component" value="Chromosome"/>
</dbReference>
<dbReference type="EMBL" id="CP109441">
    <property type="protein sequence ID" value="WUV43611.1"/>
    <property type="molecule type" value="Genomic_DNA"/>
</dbReference>
<gene>
    <name evidence="1" type="ORF">OG563_30895</name>
</gene>
<keyword evidence="2" id="KW-1185">Reference proteome</keyword>
<name>A0ABZ1YNR0_9NOCA</name>
<proteinExistence type="predicted"/>
<protein>
    <submittedName>
        <fullName evidence="1">Uncharacterized protein</fullName>
    </submittedName>
</protein>
<evidence type="ECO:0000313" key="2">
    <source>
        <dbReference type="Proteomes" id="UP001432062"/>
    </source>
</evidence>
<reference evidence="1" key="1">
    <citation type="submission" date="2022-10" db="EMBL/GenBank/DDBJ databases">
        <title>The complete genomes of actinobacterial strains from the NBC collection.</title>
        <authorList>
            <person name="Joergensen T.S."/>
            <person name="Alvarez Arevalo M."/>
            <person name="Sterndorff E.B."/>
            <person name="Faurdal D."/>
            <person name="Vuksanovic O."/>
            <person name="Mourched A.-S."/>
            <person name="Charusanti P."/>
            <person name="Shaw S."/>
            <person name="Blin K."/>
            <person name="Weber T."/>
        </authorList>
    </citation>
    <scope>NUCLEOTIDE SEQUENCE</scope>
    <source>
        <strain evidence="1">NBC_01482</strain>
    </source>
</reference>
<organism evidence="1 2">
    <name type="scientific">Nocardia vinacea</name>
    <dbReference type="NCBI Taxonomy" id="96468"/>
    <lineage>
        <taxon>Bacteria</taxon>
        <taxon>Bacillati</taxon>
        <taxon>Actinomycetota</taxon>
        <taxon>Actinomycetes</taxon>
        <taxon>Mycobacteriales</taxon>
        <taxon>Nocardiaceae</taxon>
        <taxon>Nocardia</taxon>
    </lineage>
</organism>
<dbReference type="RefSeq" id="WP_327096775.1">
    <property type="nucleotide sequence ID" value="NZ_CP109149.1"/>
</dbReference>
<sequence length="113" mass="12480">MYVEEFTATGGLTADAAEDLAHTAGRFTSRITVTCNGRTVLTPVLPSCWDELRVRAGSTVSVTAERGYRPPDDEDRIALREFVRRFQVLTAVGPARLSLSGVACARRARRRPW</sequence>
<evidence type="ECO:0000313" key="1">
    <source>
        <dbReference type="EMBL" id="WUV43611.1"/>
    </source>
</evidence>